<comment type="subcellular location">
    <subcellularLocation>
        <location evidence="1">Cell outer membrane</location>
    </subcellularLocation>
</comment>
<reference evidence="4 5" key="1">
    <citation type="submission" date="2023-03" db="EMBL/GenBank/DDBJ databases">
        <authorList>
            <person name="Pearce D."/>
        </authorList>
    </citation>
    <scope>NUCLEOTIDE SEQUENCE [LARGE SCALE GENOMIC DNA]</scope>
    <source>
        <strain evidence="4">Msz</strain>
    </source>
</reference>
<gene>
    <name evidence="4" type="ORF">MSZNOR_4538</name>
</gene>
<dbReference type="SUPFAM" id="SSF56935">
    <property type="entry name" value="Porins"/>
    <property type="match status" value="1"/>
</dbReference>
<dbReference type="InterPro" id="IPR036942">
    <property type="entry name" value="Beta-barrel_TonB_sf"/>
</dbReference>
<dbReference type="Proteomes" id="UP001162030">
    <property type="component" value="Chromosome"/>
</dbReference>
<dbReference type="Gene3D" id="2.40.170.20">
    <property type="entry name" value="TonB-dependent receptor, beta-barrel domain"/>
    <property type="match status" value="1"/>
</dbReference>
<organism evidence="4 5">
    <name type="scientific">Methylocaldum szegediense</name>
    <dbReference type="NCBI Taxonomy" id="73780"/>
    <lineage>
        <taxon>Bacteria</taxon>
        <taxon>Pseudomonadati</taxon>
        <taxon>Pseudomonadota</taxon>
        <taxon>Gammaproteobacteria</taxon>
        <taxon>Methylococcales</taxon>
        <taxon>Methylococcaceae</taxon>
        <taxon>Methylocaldum</taxon>
    </lineage>
</organism>
<keyword evidence="2" id="KW-0472">Membrane</keyword>
<evidence type="ECO:0000313" key="5">
    <source>
        <dbReference type="Proteomes" id="UP001162030"/>
    </source>
</evidence>
<dbReference type="RefSeq" id="WP_026609869.1">
    <property type="nucleotide sequence ID" value="NZ_OX458333.1"/>
</dbReference>
<name>A0ABM9I8D0_9GAMM</name>
<evidence type="ECO:0008006" key="6">
    <source>
        <dbReference type="Google" id="ProtNLM"/>
    </source>
</evidence>
<evidence type="ECO:0000256" key="1">
    <source>
        <dbReference type="ARBA" id="ARBA00004442"/>
    </source>
</evidence>
<keyword evidence="5" id="KW-1185">Reference proteome</keyword>
<evidence type="ECO:0000313" key="4">
    <source>
        <dbReference type="EMBL" id="CAI8955083.1"/>
    </source>
</evidence>
<sequence>MPEAKPVGAADNQRRANARRCIAWGVGLLIASDSGAVEYTFQADANVGQEYNTNLFLTPGPHTDVWGTRLGLNTRFSAAEETWKLDGNIRLDNYFYNQKGLDSLNQFVSLTGSYFVTERSQFALRGDYIRDSTRASFVETDDLIFEQVRRNRQTLNPSWTYDLSERTRLSLNYQFQNTDYRNKANTFFPDYQSHSGSVVLIHDYSERLTMNGSVSYTRYSAVGSTIFIPGHLDFGPFRIPGNYENRADEIEIDYATAIAGFSYAIDETFDVSFATGAQYNKTEAVFQTIFRDSRGEPILDNFDHVDSSFVTYVIDLNATKRFDADELNLHYAHTVSPSLYGNLVEADTVTFTGKHKFKPTVSGLAQFSYVDRKTADQRNITLNRQLFRARGELSWNWTENWSFSMSYQYGRQEIDIVSDIPESHAAYLTIRYQWDKQKY</sequence>
<evidence type="ECO:0000256" key="2">
    <source>
        <dbReference type="ARBA" id="ARBA00023136"/>
    </source>
</evidence>
<evidence type="ECO:0000256" key="3">
    <source>
        <dbReference type="ARBA" id="ARBA00023237"/>
    </source>
</evidence>
<protein>
    <recommendedName>
        <fullName evidence="6">TIGR03016 family PEP-CTERM system-associated outer membrane protein</fullName>
    </recommendedName>
</protein>
<proteinExistence type="predicted"/>
<accession>A0ABM9I8D0</accession>
<keyword evidence="3" id="KW-0998">Cell outer membrane</keyword>
<dbReference type="EMBL" id="OX458333">
    <property type="protein sequence ID" value="CAI8955083.1"/>
    <property type="molecule type" value="Genomic_DNA"/>
</dbReference>